<evidence type="ECO:0000313" key="1">
    <source>
        <dbReference type="EMBL" id="PYY26572.1"/>
    </source>
</evidence>
<evidence type="ECO:0000313" key="2">
    <source>
        <dbReference type="Proteomes" id="UP000247459"/>
    </source>
</evidence>
<dbReference type="Proteomes" id="UP000247459">
    <property type="component" value="Unassembled WGS sequence"/>
</dbReference>
<organism evidence="1 2">
    <name type="scientific">Paenibacillus illinoisensis</name>
    <dbReference type="NCBI Taxonomy" id="59845"/>
    <lineage>
        <taxon>Bacteria</taxon>
        <taxon>Bacillati</taxon>
        <taxon>Bacillota</taxon>
        <taxon>Bacilli</taxon>
        <taxon>Bacillales</taxon>
        <taxon>Paenibacillaceae</taxon>
        <taxon>Paenibacillus</taxon>
    </lineage>
</organism>
<gene>
    <name evidence="1" type="ORF">PIL02S_05982</name>
</gene>
<accession>A0A2W0C938</accession>
<dbReference type="OrthoDB" id="6903468at2"/>
<dbReference type="AlphaFoldDB" id="A0A2W0C938"/>
<comment type="caution">
    <text evidence="1">The sequence shown here is derived from an EMBL/GenBank/DDBJ whole genome shotgun (WGS) entry which is preliminary data.</text>
</comment>
<sequence>MNRREAEKLLNELIDGRLITNELFQGLDIDSYLDKRDDSDFADEWMSAYQRWVQDADSIAEDELLRASREQAFKQTLQHTGDPELAGYVSDDIGLIGAAMLQGEHEHSFVGQLLESYHNGKLPLL</sequence>
<name>A0A2W0C938_9BACL</name>
<proteinExistence type="predicted"/>
<dbReference type="EMBL" id="PRLG01000029">
    <property type="protein sequence ID" value="PYY26572.1"/>
    <property type="molecule type" value="Genomic_DNA"/>
</dbReference>
<dbReference type="RefSeq" id="WP_110822496.1">
    <property type="nucleotide sequence ID" value="NZ_PRLG01000029.1"/>
</dbReference>
<reference evidence="1 2" key="1">
    <citation type="submission" date="2018-01" db="EMBL/GenBank/DDBJ databases">
        <title>Genome sequence of the PGP bacterium Paenibacillus illinoisensis E3.</title>
        <authorList>
            <person name="Rolli E."/>
            <person name="Marasco R."/>
            <person name="Bessem C."/>
            <person name="Michoud G."/>
            <person name="Gaiarsa S."/>
            <person name="Borin S."/>
            <person name="Daffonchio D."/>
        </authorList>
    </citation>
    <scope>NUCLEOTIDE SEQUENCE [LARGE SCALE GENOMIC DNA]</scope>
    <source>
        <strain evidence="1 2">E3</strain>
    </source>
</reference>
<protein>
    <submittedName>
        <fullName evidence="1">Uncharacterized protein</fullName>
    </submittedName>
</protein>